<evidence type="ECO:0000256" key="2">
    <source>
        <dbReference type="SAM" id="SignalP"/>
    </source>
</evidence>
<keyword evidence="1" id="KW-0812">Transmembrane</keyword>
<dbReference type="EMBL" id="JAQQWN010000002">
    <property type="protein sequence ID" value="KAK8093938.1"/>
    <property type="molecule type" value="Genomic_DNA"/>
</dbReference>
<accession>A0ABR1XB95</accession>
<name>A0ABR1XB95_9PEZI</name>
<feature type="signal peptide" evidence="2">
    <location>
        <begin position="1"/>
        <end position="30"/>
    </location>
</feature>
<keyword evidence="1" id="KW-0472">Membrane</keyword>
<organism evidence="3 4">
    <name type="scientific">Apiospora hydei</name>
    <dbReference type="NCBI Taxonomy" id="1337664"/>
    <lineage>
        <taxon>Eukaryota</taxon>
        <taxon>Fungi</taxon>
        <taxon>Dikarya</taxon>
        <taxon>Ascomycota</taxon>
        <taxon>Pezizomycotina</taxon>
        <taxon>Sordariomycetes</taxon>
        <taxon>Xylariomycetidae</taxon>
        <taxon>Amphisphaeriales</taxon>
        <taxon>Apiosporaceae</taxon>
        <taxon>Apiospora</taxon>
    </lineage>
</organism>
<keyword evidence="1" id="KW-1133">Transmembrane helix</keyword>
<keyword evidence="2" id="KW-0732">Signal</keyword>
<evidence type="ECO:0000313" key="3">
    <source>
        <dbReference type="EMBL" id="KAK8093938.1"/>
    </source>
</evidence>
<evidence type="ECO:0000256" key="1">
    <source>
        <dbReference type="SAM" id="Phobius"/>
    </source>
</evidence>
<feature type="transmembrane region" description="Helical" evidence="1">
    <location>
        <begin position="136"/>
        <end position="158"/>
    </location>
</feature>
<gene>
    <name evidence="3" type="ORF">PG997_000623</name>
</gene>
<evidence type="ECO:0000313" key="4">
    <source>
        <dbReference type="Proteomes" id="UP001433268"/>
    </source>
</evidence>
<keyword evidence="4" id="KW-1185">Reference proteome</keyword>
<reference evidence="3 4" key="1">
    <citation type="submission" date="2023-01" db="EMBL/GenBank/DDBJ databases">
        <title>Analysis of 21 Apiospora genomes using comparative genomics revels a genus with tremendous synthesis potential of carbohydrate active enzymes and secondary metabolites.</title>
        <authorList>
            <person name="Sorensen T."/>
        </authorList>
    </citation>
    <scope>NUCLEOTIDE SEQUENCE [LARGE SCALE GENOMIC DNA]</scope>
    <source>
        <strain evidence="3 4">CBS 114990</strain>
    </source>
</reference>
<dbReference type="GeneID" id="92037998"/>
<feature type="chain" id="PRO_5045830539" evidence="2">
    <location>
        <begin position="31"/>
        <end position="244"/>
    </location>
</feature>
<comment type="caution">
    <text evidence="3">The sequence shown here is derived from an EMBL/GenBank/DDBJ whole genome shotgun (WGS) entry which is preliminary data.</text>
</comment>
<proteinExistence type="predicted"/>
<dbReference type="RefSeq" id="XP_066674711.1">
    <property type="nucleotide sequence ID" value="XM_066804938.1"/>
</dbReference>
<feature type="transmembrane region" description="Helical" evidence="1">
    <location>
        <begin position="165"/>
        <end position="183"/>
    </location>
</feature>
<sequence>MNSSGIGATLGCRVLLLRVVHLFEPSNGSAVEDVYILEAVGVDTSEAACPRIFGANLGRDNVALGEDGLSKTLHGLEQGFLGGAGVESMGDLVPRHIESCLAALVEHVEKQLLIHAIPCHLVLDRTLLGSGLSLGLLRLGVGWSLALAGGSALAPLALGGGRRRGGIRAVLILGSAVFVVVGGFGKDGVALSLASLVCGSGVASVGRRSGALLGAGGCKLGLAGVAAGGALSRCHGDYSSHTGS</sequence>
<dbReference type="Proteomes" id="UP001433268">
    <property type="component" value="Unassembled WGS sequence"/>
</dbReference>
<protein>
    <submittedName>
        <fullName evidence="3">Uncharacterized protein</fullName>
    </submittedName>
</protein>